<dbReference type="PANTHER" id="PTHR43364">
    <property type="entry name" value="NADH-SPECIFIC METHYLGLYOXAL REDUCTASE-RELATED"/>
    <property type="match status" value="1"/>
</dbReference>
<name>A0A846MSG7_9BACT</name>
<organism evidence="3 4">
    <name type="scientific">Thermonema lapsum</name>
    <dbReference type="NCBI Taxonomy" id="28195"/>
    <lineage>
        <taxon>Bacteria</taxon>
        <taxon>Pseudomonadati</taxon>
        <taxon>Bacteroidota</taxon>
        <taxon>Cytophagia</taxon>
        <taxon>Cytophagales</taxon>
        <taxon>Thermonemataceae</taxon>
        <taxon>Thermonema</taxon>
    </lineage>
</organism>
<dbReference type="InterPro" id="IPR036812">
    <property type="entry name" value="NAD(P)_OxRdtase_dom_sf"/>
</dbReference>
<dbReference type="RefSeq" id="WP_243844189.1">
    <property type="nucleotide sequence ID" value="NZ_JAASRN010000002.1"/>
</dbReference>
<feature type="domain" description="NADP-dependent oxidoreductase" evidence="2">
    <location>
        <begin position="16"/>
        <end position="311"/>
    </location>
</feature>
<accession>A0A846MSG7</accession>
<gene>
    <name evidence="3" type="ORF">FHS56_001710</name>
</gene>
<dbReference type="Gene3D" id="3.20.20.100">
    <property type="entry name" value="NADP-dependent oxidoreductase domain"/>
    <property type="match status" value="1"/>
</dbReference>
<dbReference type="EMBL" id="JAASRN010000002">
    <property type="protein sequence ID" value="NIK74197.1"/>
    <property type="molecule type" value="Genomic_DNA"/>
</dbReference>
<evidence type="ECO:0000256" key="1">
    <source>
        <dbReference type="ARBA" id="ARBA00023002"/>
    </source>
</evidence>
<dbReference type="GO" id="GO:0016491">
    <property type="term" value="F:oxidoreductase activity"/>
    <property type="evidence" value="ECO:0007669"/>
    <property type="project" value="UniProtKB-KW"/>
</dbReference>
<keyword evidence="1" id="KW-0560">Oxidoreductase</keyword>
<dbReference type="InterPro" id="IPR050523">
    <property type="entry name" value="AKR_Detox_Biosynth"/>
</dbReference>
<dbReference type="SUPFAM" id="SSF51430">
    <property type="entry name" value="NAD(P)-linked oxidoreductase"/>
    <property type="match status" value="1"/>
</dbReference>
<dbReference type="FunFam" id="3.20.20.100:FF:000004">
    <property type="entry name" value="Oxidoreductase, aldo/keto reductase"/>
    <property type="match status" value="1"/>
</dbReference>
<dbReference type="AlphaFoldDB" id="A0A846MSG7"/>
<reference evidence="3 4" key="1">
    <citation type="submission" date="2020-03" db="EMBL/GenBank/DDBJ databases">
        <title>Genomic Encyclopedia of Type Strains, Phase IV (KMG-IV): sequencing the most valuable type-strain genomes for metagenomic binning, comparative biology and taxonomic classification.</title>
        <authorList>
            <person name="Goeker M."/>
        </authorList>
    </citation>
    <scope>NUCLEOTIDE SEQUENCE [LARGE SCALE GENOMIC DNA]</scope>
    <source>
        <strain evidence="3 4">DSM 5718</strain>
    </source>
</reference>
<protein>
    <submittedName>
        <fullName evidence="3">Aryl-alcohol dehydrogenase-like predicted oxidoreductase</fullName>
    </submittedName>
</protein>
<evidence type="ECO:0000259" key="2">
    <source>
        <dbReference type="Pfam" id="PF00248"/>
    </source>
</evidence>
<dbReference type="GO" id="GO:0005829">
    <property type="term" value="C:cytosol"/>
    <property type="evidence" value="ECO:0007669"/>
    <property type="project" value="UniProtKB-ARBA"/>
</dbReference>
<dbReference type="InterPro" id="IPR023210">
    <property type="entry name" value="NADP_OxRdtase_dom"/>
</dbReference>
<evidence type="ECO:0000313" key="3">
    <source>
        <dbReference type="EMBL" id="NIK74197.1"/>
    </source>
</evidence>
<dbReference type="Proteomes" id="UP000537126">
    <property type="component" value="Unassembled WGS sequence"/>
</dbReference>
<dbReference type="PANTHER" id="PTHR43364:SF4">
    <property type="entry name" value="NAD(P)-LINKED OXIDOREDUCTASE SUPERFAMILY PROTEIN"/>
    <property type="match status" value="1"/>
</dbReference>
<keyword evidence="4" id="KW-1185">Reference proteome</keyword>
<comment type="caution">
    <text evidence="3">The sequence shown here is derived from an EMBL/GenBank/DDBJ whole genome shotgun (WGS) entry which is preliminary data.</text>
</comment>
<sequence>MMKYKLFGKSGLRVSELCLGTMTFGEEWGTGANKEESRKIFEAFVEQGGNFFDTANRYTEGTSEKWLGEFVKPQRDRYVIATKYTLYDDRTDPNAMGNHRKNMMRSVEGSLRRLNTDYIDILWVHMWDFTTPIEEVMRGLDDLVSAGKVHYIGISDTPAWIVAKANTLAEWRGWTPFIGLQIEYSLIQRTPEADLLPMAHHFDMCITPWSPLGAGLLTGKYNDGQIEGKGRLSPQSRKVTERNLHIARQVGEIANKLGVPASQVALNWLRRRHPQIIPIVGARRVEQLRESMGCLNWQLSEEHFRQLDEVSRVDLGFPHEFLRYDSVQDVIFGDHKHSIENHRLNR</sequence>
<proteinExistence type="predicted"/>
<dbReference type="Pfam" id="PF00248">
    <property type="entry name" value="Aldo_ket_red"/>
    <property type="match status" value="1"/>
</dbReference>
<evidence type="ECO:0000313" key="4">
    <source>
        <dbReference type="Proteomes" id="UP000537126"/>
    </source>
</evidence>
<dbReference type="CDD" id="cd19080">
    <property type="entry name" value="AKR_AKR9A_9B"/>
    <property type="match status" value="1"/>
</dbReference>